<dbReference type="Proteomes" id="UP001339429">
    <property type="component" value="Unassembled WGS sequence"/>
</dbReference>
<dbReference type="InterPro" id="IPR002059">
    <property type="entry name" value="CSP_DNA-bd"/>
</dbReference>
<evidence type="ECO:0000313" key="3">
    <source>
        <dbReference type="EMBL" id="MEC6897192.1"/>
    </source>
</evidence>
<dbReference type="PROSITE" id="PS51857">
    <property type="entry name" value="CSD_2"/>
    <property type="match status" value="1"/>
</dbReference>
<protein>
    <submittedName>
        <fullName evidence="3">Cold shock domain-containing protein</fullName>
    </submittedName>
</protein>
<keyword evidence="4" id="KW-1185">Reference proteome</keyword>
<proteinExistence type="predicted"/>
<feature type="domain" description="CSD" evidence="2">
    <location>
        <begin position="1"/>
        <end position="65"/>
    </location>
</feature>
<dbReference type="EMBL" id="JAYXUD010000001">
    <property type="protein sequence ID" value="MEC6897192.1"/>
    <property type="molecule type" value="Genomic_DNA"/>
</dbReference>
<sequence length="222" mass="25063">MDGTVVSYLKNKKYGFVQGNDGESYFLHYSSLNNKSDEDLLIKNAKVSFEQKPTPKGLAAIKVEIYQSLTAMKMLPFFMIHTSQPKSGVVVKTAYTQTKYYKNPSEAKYQLKLLTGAVGGNAILDLQLDKKTFQDGNYKYTMHSYGGNIALVFEQVFVSNEDEQKKLIEEYADCISMFEKREHNILSEQKDILNAQLDPNNKGCLILIAIFIVLMVLIGISN</sequence>
<keyword evidence="1" id="KW-1133">Transmembrane helix</keyword>
<dbReference type="Pfam" id="PF00313">
    <property type="entry name" value="CSD"/>
    <property type="match status" value="1"/>
</dbReference>
<keyword evidence="1" id="KW-0812">Transmembrane</keyword>
<dbReference type="InterPro" id="IPR012340">
    <property type="entry name" value="NA-bd_OB-fold"/>
</dbReference>
<comment type="caution">
    <text evidence="3">The sequence shown here is derived from an EMBL/GenBank/DDBJ whole genome shotgun (WGS) entry which is preliminary data.</text>
</comment>
<evidence type="ECO:0000313" key="4">
    <source>
        <dbReference type="Proteomes" id="UP001339429"/>
    </source>
</evidence>
<reference evidence="3 4" key="1">
    <citation type="submission" date="2024-01" db="EMBL/GenBank/DDBJ databases">
        <title>Active colonisers of the gastrointestinal tract of Atlantic salmon farmed in a warm water region.</title>
        <authorList>
            <person name="Bowman J.P."/>
        </authorList>
    </citation>
    <scope>NUCLEOTIDE SEQUENCE [LARGE SCALE GENOMIC DNA]</scope>
    <source>
        <strain evidence="3 4">S4MW1</strain>
    </source>
</reference>
<dbReference type="SUPFAM" id="SSF50249">
    <property type="entry name" value="Nucleic acid-binding proteins"/>
    <property type="match status" value="1"/>
</dbReference>
<name>A0ABU6LD46_9GAMM</name>
<organism evidence="3 4">
    <name type="scientific">Photobacterium piscicola</name>
    <dbReference type="NCBI Taxonomy" id="1378299"/>
    <lineage>
        <taxon>Bacteria</taxon>
        <taxon>Pseudomonadati</taxon>
        <taxon>Pseudomonadota</taxon>
        <taxon>Gammaproteobacteria</taxon>
        <taxon>Vibrionales</taxon>
        <taxon>Vibrionaceae</taxon>
        <taxon>Photobacterium</taxon>
    </lineage>
</organism>
<accession>A0ABU6LD46</accession>
<keyword evidence="1" id="KW-0472">Membrane</keyword>
<evidence type="ECO:0000256" key="1">
    <source>
        <dbReference type="SAM" id="Phobius"/>
    </source>
</evidence>
<evidence type="ECO:0000259" key="2">
    <source>
        <dbReference type="PROSITE" id="PS51857"/>
    </source>
</evidence>
<dbReference type="RefSeq" id="WP_327779170.1">
    <property type="nucleotide sequence ID" value="NZ_JAYXUD010000001.1"/>
</dbReference>
<feature type="transmembrane region" description="Helical" evidence="1">
    <location>
        <begin position="203"/>
        <end position="221"/>
    </location>
</feature>
<gene>
    <name evidence="3" type="ORF">VXS00_00805</name>
</gene>
<dbReference type="Gene3D" id="2.40.50.140">
    <property type="entry name" value="Nucleic acid-binding proteins"/>
    <property type="match status" value="1"/>
</dbReference>